<organism evidence="2">
    <name type="scientific">Cladocopium goreaui</name>
    <dbReference type="NCBI Taxonomy" id="2562237"/>
    <lineage>
        <taxon>Eukaryota</taxon>
        <taxon>Sar</taxon>
        <taxon>Alveolata</taxon>
        <taxon>Dinophyceae</taxon>
        <taxon>Suessiales</taxon>
        <taxon>Symbiodiniaceae</taxon>
        <taxon>Cladocopium</taxon>
    </lineage>
</organism>
<dbReference type="EMBL" id="CAMXCT030002008">
    <property type="protein sequence ID" value="CAL4782218.1"/>
    <property type="molecule type" value="Genomic_DNA"/>
</dbReference>
<dbReference type="AlphaFoldDB" id="A0A9P1CP29"/>
<evidence type="ECO:0000313" key="4">
    <source>
        <dbReference type="Proteomes" id="UP001152797"/>
    </source>
</evidence>
<feature type="compositionally biased region" description="Pro residues" evidence="1">
    <location>
        <begin position="96"/>
        <end position="107"/>
    </location>
</feature>
<gene>
    <name evidence="2" type="ORF">C1SCF055_LOCUS21519</name>
</gene>
<keyword evidence="4" id="KW-1185">Reference proteome</keyword>
<dbReference type="EMBL" id="CAMXCT020002008">
    <property type="protein sequence ID" value="CAL1148281.1"/>
    <property type="molecule type" value="Genomic_DNA"/>
</dbReference>
<feature type="compositionally biased region" description="Basic and acidic residues" evidence="1">
    <location>
        <begin position="112"/>
        <end position="121"/>
    </location>
</feature>
<feature type="non-terminal residue" evidence="2">
    <location>
        <position position="131"/>
    </location>
</feature>
<reference evidence="3" key="2">
    <citation type="submission" date="2024-04" db="EMBL/GenBank/DDBJ databases">
        <authorList>
            <person name="Chen Y."/>
            <person name="Shah S."/>
            <person name="Dougan E. K."/>
            <person name="Thang M."/>
            <person name="Chan C."/>
        </authorList>
    </citation>
    <scope>NUCLEOTIDE SEQUENCE [LARGE SCALE GENOMIC DNA]</scope>
</reference>
<evidence type="ECO:0000256" key="1">
    <source>
        <dbReference type="SAM" id="MobiDB-lite"/>
    </source>
</evidence>
<evidence type="ECO:0000313" key="2">
    <source>
        <dbReference type="EMBL" id="CAI3994906.1"/>
    </source>
</evidence>
<reference evidence="2" key="1">
    <citation type="submission" date="2022-10" db="EMBL/GenBank/DDBJ databases">
        <authorList>
            <person name="Chen Y."/>
            <person name="Dougan E. K."/>
            <person name="Chan C."/>
            <person name="Rhodes N."/>
            <person name="Thang M."/>
        </authorList>
    </citation>
    <scope>NUCLEOTIDE SEQUENCE</scope>
</reference>
<feature type="compositionally biased region" description="Basic and acidic residues" evidence="1">
    <location>
        <begin position="58"/>
        <end position="70"/>
    </location>
</feature>
<sequence length="131" mass="13772">MADAETSMSLLKEIGRVKIELNSCSEGSKAEVQAKLDLLLAEHASKAEMSADASEPAKGPERRAKSKSDGDLAGEPKAPKAVKGLGPERLARAPVPKIPKIPIPTSHPSPKGLDHGEERGRRPQIPTATPG</sequence>
<evidence type="ECO:0000313" key="3">
    <source>
        <dbReference type="EMBL" id="CAL1148281.1"/>
    </source>
</evidence>
<accession>A0A9P1CP29</accession>
<feature type="region of interest" description="Disordered" evidence="1">
    <location>
        <begin position="46"/>
        <end position="131"/>
    </location>
</feature>
<proteinExistence type="predicted"/>
<dbReference type="EMBL" id="CAMXCT010002008">
    <property type="protein sequence ID" value="CAI3994906.1"/>
    <property type="molecule type" value="Genomic_DNA"/>
</dbReference>
<name>A0A9P1CP29_9DINO</name>
<dbReference type="Proteomes" id="UP001152797">
    <property type="component" value="Unassembled WGS sequence"/>
</dbReference>
<comment type="caution">
    <text evidence="2">The sequence shown here is derived from an EMBL/GenBank/DDBJ whole genome shotgun (WGS) entry which is preliminary data.</text>
</comment>
<protein>
    <submittedName>
        <fullName evidence="2">Uncharacterized protein</fullName>
    </submittedName>
</protein>